<comment type="caution">
    <text evidence="1">The sequence shown here is derived from an EMBL/GenBank/DDBJ whole genome shotgun (WGS) entry which is preliminary data.</text>
</comment>
<organism evidence="1 2">
    <name type="scientific">Fusarium tricinctum</name>
    <dbReference type="NCBI Taxonomy" id="61284"/>
    <lineage>
        <taxon>Eukaryota</taxon>
        <taxon>Fungi</taxon>
        <taxon>Dikarya</taxon>
        <taxon>Ascomycota</taxon>
        <taxon>Pezizomycotina</taxon>
        <taxon>Sordariomycetes</taxon>
        <taxon>Hypocreomycetidae</taxon>
        <taxon>Hypocreales</taxon>
        <taxon>Nectriaceae</taxon>
        <taxon>Fusarium</taxon>
        <taxon>Fusarium tricinctum species complex</taxon>
    </lineage>
</organism>
<evidence type="ECO:0000313" key="1">
    <source>
        <dbReference type="EMBL" id="KAH7236654.1"/>
    </source>
</evidence>
<keyword evidence="2" id="KW-1185">Reference proteome</keyword>
<dbReference type="Proteomes" id="UP000813427">
    <property type="component" value="Unassembled WGS sequence"/>
</dbReference>
<dbReference type="EMBL" id="JAGPXF010000007">
    <property type="protein sequence ID" value="KAH7236654.1"/>
    <property type="molecule type" value="Genomic_DNA"/>
</dbReference>
<gene>
    <name evidence="1" type="ORF">BKA59DRAFT_460181</name>
</gene>
<proteinExistence type="predicted"/>
<dbReference type="OrthoDB" id="5402897at2759"/>
<protein>
    <submittedName>
        <fullName evidence="1">Uncharacterized protein</fullName>
    </submittedName>
</protein>
<accession>A0A8K0RRK0</accession>
<sequence>MYSHCSSHHVRLKRKWKTYSNLDNAIIRGGKIEWTFIAQQTGITEVVVYVGQTSPPFVYRVQCEMEIVQSSDNSIQPHANVVLSVNPSNQGSDFTYSTTSNGNGVKNNAEKVSIPLSWDGFINNGLNLIKKQNLKANLLEVDATPLTRKPFNNEWGLVTTTSSAVSVTIRPLSFNLLDGASSEKSRPFTPIYPPFLGDQVIPWPVSLDIHDAFAVLRKAGYKGGVYAVTLHQPLYPGHD</sequence>
<reference evidence="1" key="1">
    <citation type="journal article" date="2021" name="Nat. Commun.">
        <title>Genetic determinants of endophytism in the Arabidopsis root mycobiome.</title>
        <authorList>
            <person name="Mesny F."/>
            <person name="Miyauchi S."/>
            <person name="Thiergart T."/>
            <person name="Pickel B."/>
            <person name="Atanasova L."/>
            <person name="Karlsson M."/>
            <person name="Huettel B."/>
            <person name="Barry K.W."/>
            <person name="Haridas S."/>
            <person name="Chen C."/>
            <person name="Bauer D."/>
            <person name="Andreopoulos W."/>
            <person name="Pangilinan J."/>
            <person name="LaButti K."/>
            <person name="Riley R."/>
            <person name="Lipzen A."/>
            <person name="Clum A."/>
            <person name="Drula E."/>
            <person name="Henrissat B."/>
            <person name="Kohler A."/>
            <person name="Grigoriev I.V."/>
            <person name="Martin F.M."/>
            <person name="Hacquard S."/>
        </authorList>
    </citation>
    <scope>NUCLEOTIDE SEQUENCE</scope>
    <source>
        <strain evidence="1">MPI-SDFR-AT-0068</strain>
    </source>
</reference>
<name>A0A8K0RRK0_9HYPO</name>
<dbReference type="AlphaFoldDB" id="A0A8K0RRK0"/>
<evidence type="ECO:0000313" key="2">
    <source>
        <dbReference type="Proteomes" id="UP000813427"/>
    </source>
</evidence>